<accession>A0ABQ5B4B9</accession>
<feature type="transmembrane region" description="Helical" evidence="1">
    <location>
        <begin position="28"/>
        <end position="54"/>
    </location>
</feature>
<name>A0ABQ5B4B9_9ASTR</name>
<keyword evidence="1" id="KW-1133">Transmembrane helix</keyword>
<reference evidence="2" key="2">
    <citation type="submission" date="2022-01" db="EMBL/GenBank/DDBJ databases">
        <authorList>
            <person name="Yamashiro T."/>
            <person name="Shiraishi A."/>
            <person name="Satake H."/>
            <person name="Nakayama K."/>
        </authorList>
    </citation>
    <scope>NUCLEOTIDE SEQUENCE</scope>
</reference>
<protein>
    <submittedName>
        <fullName evidence="2">Uncharacterized protein</fullName>
    </submittedName>
</protein>
<keyword evidence="1" id="KW-0812">Transmembrane</keyword>
<sequence length="239" mass="25666">MRTIFSAHTLGDRVWPASTVSGQMANPLAVIAPSVGMACVLPLIPAVVWIVVVLQWNSTMYEHRPSCRVVSAFARICAGLGPETMLCIAIPNSYLLLFSHCLAAILGQLRHDVDPRPCQGPGLGVNSLLHPLEYLLAASGWCKLWDRSGGRLRGDKKNGGAWIGGSVDGTTPLITHSMEVLMGSGYITLENVVPDQQLSVANLLVKDPSDGLLQDVLRVNRSIMVTAEISCMSTVPARK</sequence>
<gene>
    <name evidence="2" type="ORF">Tco_0842696</name>
</gene>
<evidence type="ECO:0000313" key="2">
    <source>
        <dbReference type="EMBL" id="GJT08234.1"/>
    </source>
</evidence>
<keyword evidence="3" id="KW-1185">Reference proteome</keyword>
<dbReference type="Proteomes" id="UP001151760">
    <property type="component" value="Unassembled WGS sequence"/>
</dbReference>
<dbReference type="EMBL" id="BQNB010012813">
    <property type="protein sequence ID" value="GJT08234.1"/>
    <property type="molecule type" value="Genomic_DNA"/>
</dbReference>
<proteinExistence type="predicted"/>
<organism evidence="2 3">
    <name type="scientific">Tanacetum coccineum</name>
    <dbReference type="NCBI Taxonomy" id="301880"/>
    <lineage>
        <taxon>Eukaryota</taxon>
        <taxon>Viridiplantae</taxon>
        <taxon>Streptophyta</taxon>
        <taxon>Embryophyta</taxon>
        <taxon>Tracheophyta</taxon>
        <taxon>Spermatophyta</taxon>
        <taxon>Magnoliopsida</taxon>
        <taxon>eudicotyledons</taxon>
        <taxon>Gunneridae</taxon>
        <taxon>Pentapetalae</taxon>
        <taxon>asterids</taxon>
        <taxon>campanulids</taxon>
        <taxon>Asterales</taxon>
        <taxon>Asteraceae</taxon>
        <taxon>Asteroideae</taxon>
        <taxon>Anthemideae</taxon>
        <taxon>Anthemidinae</taxon>
        <taxon>Tanacetum</taxon>
    </lineage>
</organism>
<keyword evidence="1" id="KW-0472">Membrane</keyword>
<comment type="caution">
    <text evidence="2">The sequence shown here is derived from an EMBL/GenBank/DDBJ whole genome shotgun (WGS) entry which is preliminary data.</text>
</comment>
<evidence type="ECO:0000256" key="1">
    <source>
        <dbReference type="SAM" id="Phobius"/>
    </source>
</evidence>
<reference evidence="2" key="1">
    <citation type="journal article" date="2022" name="Int. J. Mol. Sci.">
        <title>Draft Genome of Tanacetum Coccineum: Genomic Comparison of Closely Related Tanacetum-Family Plants.</title>
        <authorList>
            <person name="Yamashiro T."/>
            <person name="Shiraishi A."/>
            <person name="Nakayama K."/>
            <person name="Satake H."/>
        </authorList>
    </citation>
    <scope>NUCLEOTIDE SEQUENCE</scope>
</reference>
<evidence type="ECO:0000313" key="3">
    <source>
        <dbReference type="Proteomes" id="UP001151760"/>
    </source>
</evidence>